<keyword evidence="4" id="KW-0648">Protein biosynthesis</keyword>
<dbReference type="Pfam" id="PF03366">
    <property type="entry name" value="YEATS"/>
    <property type="match status" value="1"/>
</dbReference>
<comment type="subcellular location">
    <subcellularLocation>
        <location evidence="2">Nucleus</location>
    </subcellularLocation>
</comment>
<dbReference type="Proteomes" id="UP000095358">
    <property type="component" value="Unassembled WGS sequence"/>
</dbReference>
<dbReference type="GO" id="GO:0005634">
    <property type="term" value="C:nucleus"/>
    <property type="evidence" value="ECO:0007669"/>
    <property type="project" value="UniProtKB-SubCell"/>
</dbReference>
<keyword evidence="5" id="KW-1185">Reference proteome</keyword>
<proteinExistence type="predicted"/>
<dbReference type="PROSITE" id="PS51037">
    <property type="entry name" value="YEATS"/>
    <property type="match status" value="1"/>
</dbReference>
<protein>
    <submittedName>
        <fullName evidence="4">Transcription initiation factor TFIID subunit 14</fullName>
    </submittedName>
</protein>
<dbReference type="VEuPathDB" id="FungiDB:AWRI3580_g3069"/>
<gene>
    <name evidence="4" type="ORF">AWRI3580_g3069</name>
</gene>
<evidence type="ECO:0000313" key="4">
    <source>
        <dbReference type="EMBL" id="OEJ87034.1"/>
    </source>
</evidence>
<dbReference type="EMBL" id="LPNN01000005">
    <property type="protein sequence ID" value="OEJ87034.1"/>
    <property type="molecule type" value="Genomic_DNA"/>
</dbReference>
<name>A0A1E5RJK2_HANUV</name>
<evidence type="ECO:0000313" key="5">
    <source>
        <dbReference type="Proteomes" id="UP000095358"/>
    </source>
</evidence>
<dbReference type="GO" id="GO:0003743">
    <property type="term" value="F:translation initiation factor activity"/>
    <property type="evidence" value="ECO:0007669"/>
    <property type="project" value="UniProtKB-KW"/>
</dbReference>
<reference evidence="5" key="1">
    <citation type="journal article" date="2016" name="Genome Announc.">
        <title>Genome sequences of three species of Hanseniaspora isolated from spontaneous wine fermentations.</title>
        <authorList>
            <person name="Sternes P.R."/>
            <person name="Lee D."/>
            <person name="Kutyna D.R."/>
            <person name="Borneman A.R."/>
        </authorList>
    </citation>
    <scope>NUCLEOTIDE SEQUENCE [LARGE SCALE GENOMIC DNA]</scope>
    <source>
        <strain evidence="5">AWRI3580</strain>
    </source>
</reference>
<keyword evidence="1 2" id="KW-0539">Nucleus</keyword>
<keyword evidence="4" id="KW-0396">Initiation factor</keyword>
<dbReference type="InterPro" id="IPR055129">
    <property type="entry name" value="YEATS_dom"/>
</dbReference>
<accession>A0A1E5RJK2</accession>
<dbReference type="GO" id="GO:0006355">
    <property type="term" value="P:regulation of DNA-templated transcription"/>
    <property type="evidence" value="ECO:0007669"/>
    <property type="project" value="InterPro"/>
</dbReference>
<dbReference type="PIRSF" id="PIRSF016551">
    <property type="entry name" value="SAS5/TFIID_14"/>
    <property type="match status" value="1"/>
</dbReference>
<dbReference type="STRING" id="29833.A0A1E5RJK2"/>
<evidence type="ECO:0000259" key="3">
    <source>
        <dbReference type="PROSITE" id="PS51037"/>
    </source>
</evidence>
<dbReference type="InterPro" id="IPR005033">
    <property type="entry name" value="YEATS"/>
</dbReference>
<dbReference type="PANTHER" id="PTHR23195">
    <property type="entry name" value="YEATS DOMAIN"/>
    <property type="match status" value="1"/>
</dbReference>
<dbReference type="AlphaFoldDB" id="A0A1E5RJK2"/>
<feature type="domain" description="YEATS" evidence="3">
    <location>
        <begin position="1"/>
        <end position="134"/>
    </location>
</feature>
<dbReference type="GO" id="GO:0000785">
    <property type="term" value="C:chromatin"/>
    <property type="evidence" value="ECO:0007669"/>
    <property type="project" value="UniProtKB-ARBA"/>
</dbReference>
<comment type="caution">
    <text evidence="4">The sequence shown here is derived from an EMBL/GenBank/DDBJ whole genome shotgun (WGS) entry which is preliminary data.</text>
</comment>
<sequence length="290" mass="32359">MVESTKRTVRVKTKQSKIEEEPPVEGFPVHRWSIEVVLLDAEGNEMPGNIFDRVVYHLHPTFVNPNRTIKKAPFRIEEKGWGGFEMSISLFLAEKSGERKVKHDLHFGLPEYDIEHTINIPLTKPKLNLLLQESGPIPASAPTVLDTANAQAVLDNDADLTNAGLDNINNDNVTQNNNINNTAVTPAKRGRGASMNNVEETVPKNKKQRVTLQVAMKGSIDLEKLALGLTKLNEEQVIAIVQMITDNATPEMNVKNNAEDGEFIFDLFSMPEGLLKSMNEFIQQHTLSIE</sequence>
<dbReference type="Gene3D" id="2.60.40.1970">
    <property type="entry name" value="YEATS domain"/>
    <property type="match status" value="1"/>
</dbReference>
<dbReference type="CDD" id="cd16905">
    <property type="entry name" value="YEATS_Taf14_like"/>
    <property type="match status" value="1"/>
</dbReference>
<evidence type="ECO:0000256" key="2">
    <source>
        <dbReference type="PROSITE-ProRule" id="PRU00376"/>
    </source>
</evidence>
<dbReference type="OrthoDB" id="1741717at2759"/>
<dbReference type="InterPro" id="IPR038704">
    <property type="entry name" value="YEAST_sf"/>
</dbReference>
<evidence type="ECO:0000256" key="1">
    <source>
        <dbReference type="ARBA" id="ARBA00023242"/>
    </source>
</evidence>
<organism evidence="4 5">
    <name type="scientific">Hanseniaspora uvarum</name>
    <name type="common">Yeast</name>
    <name type="synonym">Kloeckera apiculata</name>
    <dbReference type="NCBI Taxonomy" id="29833"/>
    <lineage>
        <taxon>Eukaryota</taxon>
        <taxon>Fungi</taxon>
        <taxon>Dikarya</taxon>
        <taxon>Ascomycota</taxon>
        <taxon>Saccharomycotina</taxon>
        <taxon>Saccharomycetes</taxon>
        <taxon>Saccharomycodales</taxon>
        <taxon>Saccharomycodaceae</taxon>
        <taxon>Hanseniaspora</taxon>
    </lineage>
</organism>
<dbReference type="InterPro" id="IPR016665">
    <property type="entry name" value="Sas5/TAF14"/>
</dbReference>